<name>A0A836FXT9_9HYME</name>
<evidence type="ECO:0000313" key="7">
    <source>
        <dbReference type="EMBL" id="KAG5326681.1"/>
    </source>
</evidence>
<reference evidence="7 8" key="1">
    <citation type="submission" date="2020-02" db="EMBL/GenBank/DDBJ databases">
        <title>Relaxed selection underlies rapid genomic changes in the transitions from sociality to social parasitism in ants.</title>
        <authorList>
            <person name="Bi X."/>
        </authorList>
    </citation>
    <scope>NUCLEOTIDE SEQUENCE [LARGE SCALE GENOMIC DNA]</scope>
    <source>
        <strain evidence="7">BGI-DK2014b</strain>
        <tissue evidence="7">Whole body</tissue>
    </source>
</reference>
<evidence type="ECO:0000256" key="2">
    <source>
        <dbReference type="ARBA" id="ARBA00004245"/>
    </source>
</evidence>
<protein>
    <submittedName>
        <fullName evidence="7">ENKUR protein</fullName>
    </submittedName>
</protein>
<keyword evidence="3" id="KW-0963">Cytoplasm</keyword>
<dbReference type="GO" id="GO:0001669">
    <property type="term" value="C:acrosomal vesicle"/>
    <property type="evidence" value="ECO:0007669"/>
    <property type="project" value="TreeGrafter"/>
</dbReference>
<gene>
    <name evidence="7" type="primary">Enkur</name>
    <name evidence="7" type="ORF">G6Z77_0014335</name>
</gene>
<evidence type="ECO:0000313" key="8">
    <source>
        <dbReference type="Proteomes" id="UP000670152"/>
    </source>
</evidence>
<evidence type="ECO:0000256" key="5">
    <source>
        <dbReference type="ARBA" id="ARBA00023273"/>
    </source>
</evidence>
<evidence type="ECO:0000256" key="1">
    <source>
        <dbReference type="ARBA" id="ARBA00004138"/>
    </source>
</evidence>
<feature type="domain" description="Enkurin" evidence="6">
    <location>
        <begin position="88"/>
        <end position="184"/>
    </location>
</feature>
<dbReference type="OrthoDB" id="2123594at2759"/>
<dbReference type="InterPro" id="IPR052102">
    <property type="entry name" value="Enkurin_domain-protein"/>
</dbReference>
<keyword evidence="5" id="KW-0966">Cell projection</keyword>
<accession>A0A836FXT9</accession>
<keyword evidence="8" id="KW-1185">Reference proteome</keyword>
<dbReference type="PROSITE" id="PS51665">
    <property type="entry name" value="ENKURIN"/>
    <property type="match status" value="1"/>
</dbReference>
<feature type="non-terminal residue" evidence="7">
    <location>
        <position position="193"/>
    </location>
</feature>
<dbReference type="Proteomes" id="UP000670152">
    <property type="component" value="Unassembled WGS sequence"/>
</dbReference>
<evidence type="ECO:0000256" key="4">
    <source>
        <dbReference type="ARBA" id="ARBA00023212"/>
    </source>
</evidence>
<comment type="subcellular location">
    <subcellularLocation>
        <location evidence="1">Cell projection</location>
        <location evidence="1">Cilium</location>
    </subcellularLocation>
    <subcellularLocation>
        <location evidence="2">Cytoplasm</location>
        <location evidence="2">Cytoskeleton</location>
    </subcellularLocation>
</comment>
<keyword evidence="4" id="KW-0206">Cytoskeleton</keyword>
<sequence length="193" mass="22949">MADSLEKLFVTREKNFIKQNILRTKRSYPAEPKQRSVDTRYGDTHDLKRSGLLPVYVHKKNYGKIPRCIVKVYTRVEAAEPFNGDEIPRVSACRYIDEEERKKLLDIGYLCNARSFRLIWTEVTEYIRKQGMKQRWDEAMQRFRKLPFLADTMPKAQKKAKLEHELQQLEKDIAIIEQHSHIYVYDETINAQN</sequence>
<feature type="non-terminal residue" evidence="7">
    <location>
        <position position="1"/>
    </location>
</feature>
<dbReference type="InterPro" id="IPR027012">
    <property type="entry name" value="Enkurin_dom"/>
</dbReference>
<evidence type="ECO:0000259" key="6">
    <source>
        <dbReference type="PROSITE" id="PS51665"/>
    </source>
</evidence>
<organism evidence="7 8">
    <name type="scientific">Acromyrmex heyeri</name>
    <dbReference type="NCBI Taxonomy" id="230685"/>
    <lineage>
        <taxon>Eukaryota</taxon>
        <taxon>Metazoa</taxon>
        <taxon>Ecdysozoa</taxon>
        <taxon>Arthropoda</taxon>
        <taxon>Hexapoda</taxon>
        <taxon>Insecta</taxon>
        <taxon>Pterygota</taxon>
        <taxon>Neoptera</taxon>
        <taxon>Endopterygota</taxon>
        <taxon>Hymenoptera</taxon>
        <taxon>Apocrita</taxon>
        <taxon>Aculeata</taxon>
        <taxon>Formicoidea</taxon>
        <taxon>Formicidae</taxon>
        <taxon>Myrmicinae</taxon>
        <taxon>Acromyrmex</taxon>
    </lineage>
</organism>
<dbReference type="AlphaFoldDB" id="A0A836FXT9"/>
<evidence type="ECO:0000256" key="3">
    <source>
        <dbReference type="ARBA" id="ARBA00022490"/>
    </source>
</evidence>
<dbReference type="Pfam" id="PF13864">
    <property type="entry name" value="Enkurin"/>
    <property type="match status" value="1"/>
</dbReference>
<dbReference type="PANTHER" id="PTHR21490">
    <property type="entry name" value="ENKURIN-RELATED"/>
    <property type="match status" value="1"/>
</dbReference>
<dbReference type="GO" id="GO:0005516">
    <property type="term" value="F:calmodulin binding"/>
    <property type="evidence" value="ECO:0007669"/>
    <property type="project" value="TreeGrafter"/>
</dbReference>
<dbReference type="GO" id="GO:0005879">
    <property type="term" value="C:axonemal microtubule"/>
    <property type="evidence" value="ECO:0007669"/>
    <property type="project" value="TreeGrafter"/>
</dbReference>
<dbReference type="EMBL" id="JAANIB010007267">
    <property type="protein sequence ID" value="KAG5326681.1"/>
    <property type="molecule type" value="Genomic_DNA"/>
</dbReference>
<dbReference type="PANTHER" id="PTHR21490:SF0">
    <property type="entry name" value="ENKURIN"/>
    <property type="match status" value="1"/>
</dbReference>
<proteinExistence type="predicted"/>
<comment type="caution">
    <text evidence="7">The sequence shown here is derived from an EMBL/GenBank/DDBJ whole genome shotgun (WGS) entry which is preliminary data.</text>
</comment>